<name>A0ABY5V9D1_9BACT</name>
<comment type="similarity">
    <text evidence="2 7">Belongs to the ExbD/TolR family.</text>
</comment>
<evidence type="ECO:0000256" key="1">
    <source>
        <dbReference type="ARBA" id="ARBA00004162"/>
    </source>
</evidence>
<keyword evidence="5" id="KW-1133">Transmembrane helix</keyword>
<accession>A0ABY5V9D1</accession>
<evidence type="ECO:0000256" key="5">
    <source>
        <dbReference type="ARBA" id="ARBA00022989"/>
    </source>
</evidence>
<evidence type="ECO:0000256" key="3">
    <source>
        <dbReference type="ARBA" id="ARBA00022475"/>
    </source>
</evidence>
<evidence type="ECO:0000313" key="8">
    <source>
        <dbReference type="EMBL" id="UWN65559.1"/>
    </source>
</evidence>
<keyword evidence="7" id="KW-0653">Protein transport</keyword>
<reference evidence="8" key="1">
    <citation type="journal article" date="2022" name="Cell">
        <title>Design, construction, and in vivo augmentation of a complex gut microbiome.</title>
        <authorList>
            <person name="Cheng A.G."/>
            <person name="Ho P.Y."/>
            <person name="Aranda-Diaz A."/>
            <person name="Jain S."/>
            <person name="Yu F.B."/>
            <person name="Meng X."/>
            <person name="Wang M."/>
            <person name="Iakiviak M."/>
            <person name="Nagashima K."/>
            <person name="Zhao A."/>
            <person name="Murugkar P."/>
            <person name="Patil A."/>
            <person name="Atabakhsh K."/>
            <person name="Weakley A."/>
            <person name="Yan J."/>
            <person name="Brumbaugh A.R."/>
            <person name="Higginbottom S."/>
            <person name="Dimas A."/>
            <person name="Shiver A.L."/>
            <person name="Deutschbauer A."/>
            <person name="Neff N."/>
            <person name="Sonnenburg J.L."/>
            <person name="Huang K.C."/>
            <person name="Fischbach M.A."/>
        </authorList>
    </citation>
    <scope>NUCLEOTIDE SEQUENCE</scope>
    <source>
        <strain evidence="8">JC50</strain>
    </source>
</reference>
<gene>
    <name evidence="8" type="ORF">NQ519_01620</name>
</gene>
<organism evidence="8 9">
    <name type="scientific">Alistipes senegalensis JC50</name>
    <dbReference type="NCBI Taxonomy" id="1033732"/>
    <lineage>
        <taxon>Bacteria</taxon>
        <taxon>Pseudomonadati</taxon>
        <taxon>Bacteroidota</taxon>
        <taxon>Bacteroidia</taxon>
        <taxon>Bacteroidales</taxon>
        <taxon>Rikenellaceae</taxon>
        <taxon>Alistipes</taxon>
    </lineage>
</organism>
<keyword evidence="3" id="KW-1003">Cell membrane</keyword>
<evidence type="ECO:0000313" key="9">
    <source>
        <dbReference type="Proteomes" id="UP001058267"/>
    </source>
</evidence>
<evidence type="ECO:0000256" key="4">
    <source>
        <dbReference type="ARBA" id="ARBA00022692"/>
    </source>
</evidence>
<keyword evidence="4 7" id="KW-0812">Transmembrane</keyword>
<dbReference type="Pfam" id="PF02472">
    <property type="entry name" value="ExbD"/>
    <property type="match status" value="1"/>
</dbReference>
<comment type="subcellular location">
    <subcellularLocation>
        <location evidence="1">Cell membrane</location>
        <topology evidence="1">Single-pass membrane protein</topology>
    </subcellularLocation>
    <subcellularLocation>
        <location evidence="7">Cell membrane</location>
        <topology evidence="7">Single-pass type II membrane protein</topology>
    </subcellularLocation>
</comment>
<dbReference type="PANTHER" id="PTHR30558">
    <property type="entry name" value="EXBD MEMBRANE COMPONENT OF PMF-DRIVEN MACROMOLECULE IMPORT SYSTEM"/>
    <property type="match status" value="1"/>
</dbReference>
<proteinExistence type="inferred from homology"/>
<evidence type="ECO:0000256" key="2">
    <source>
        <dbReference type="ARBA" id="ARBA00005811"/>
    </source>
</evidence>
<evidence type="ECO:0000256" key="7">
    <source>
        <dbReference type="RuleBase" id="RU003879"/>
    </source>
</evidence>
<keyword evidence="6" id="KW-0472">Membrane</keyword>
<dbReference type="InterPro" id="IPR003400">
    <property type="entry name" value="ExbD"/>
</dbReference>
<sequence>MAKVKTSKKDTFIDMTAMSDVTVLLLTFFMLTANFIPLEPVQVVTPASVIETKVPDYNFVTILVDPQGHVFLNLDRPADKREALEKMGELYDIEFTEQEKANFAEPTTFAGVPMKAMKQYLQLDLSQRKEFIRQFEGIPADSTNNQLATWLKTARAVNRDLTISVKADESTPYPLVRNVTSTLQDIKENRFSLVTQLRGMPDGL</sequence>
<keyword evidence="7" id="KW-0813">Transport</keyword>
<dbReference type="PANTHER" id="PTHR30558:SF3">
    <property type="entry name" value="BIOPOLYMER TRANSPORT PROTEIN EXBD-RELATED"/>
    <property type="match status" value="1"/>
</dbReference>
<dbReference type="EMBL" id="CP102252">
    <property type="protein sequence ID" value="UWN65559.1"/>
    <property type="molecule type" value="Genomic_DNA"/>
</dbReference>
<dbReference type="Proteomes" id="UP001058267">
    <property type="component" value="Chromosome"/>
</dbReference>
<evidence type="ECO:0000256" key="6">
    <source>
        <dbReference type="ARBA" id="ARBA00023136"/>
    </source>
</evidence>
<keyword evidence="9" id="KW-1185">Reference proteome</keyword>
<protein>
    <submittedName>
        <fullName evidence="8">Biopolymer transporter ExbD</fullName>
    </submittedName>
</protein>
<dbReference type="RefSeq" id="WP_019149812.1">
    <property type="nucleotide sequence ID" value="NZ_CP102252.1"/>
</dbReference>